<dbReference type="EC" id="3.5.1.18" evidence="7"/>
<dbReference type="Gene3D" id="3.40.630.10">
    <property type="entry name" value="Zn peptidases"/>
    <property type="match status" value="1"/>
</dbReference>
<protein>
    <submittedName>
        <fullName evidence="7">Succinyl-diaminopimelate desuccinylase</fullName>
        <ecNumber evidence="7">3.5.1.18</ecNumber>
    </submittedName>
</protein>
<keyword evidence="3" id="KW-0479">Metal-binding</keyword>
<dbReference type="SUPFAM" id="SSF53187">
    <property type="entry name" value="Zn-dependent exopeptidases"/>
    <property type="match status" value="1"/>
</dbReference>
<evidence type="ECO:0000256" key="2">
    <source>
        <dbReference type="ARBA" id="ARBA00022670"/>
    </source>
</evidence>
<dbReference type="EMBL" id="CP075371">
    <property type="protein sequence ID" value="QVT81826.1"/>
    <property type="molecule type" value="Genomic_DNA"/>
</dbReference>
<keyword evidence="8" id="KW-1185">Reference proteome</keyword>
<dbReference type="InterPro" id="IPR002933">
    <property type="entry name" value="Peptidase_M20"/>
</dbReference>
<evidence type="ECO:0000259" key="6">
    <source>
        <dbReference type="Pfam" id="PF07687"/>
    </source>
</evidence>
<organism evidence="7 8">
    <name type="scientific">Nocardioides aquaticus</name>
    <dbReference type="NCBI Taxonomy" id="160826"/>
    <lineage>
        <taxon>Bacteria</taxon>
        <taxon>Bacillati</taxon>
        <taxon>Actinomycetota</taxon>
        <taxon>Actinomycetes</taxon>
        <taxon>Propionibacteriales</taxon>
        <taxon>Nocardioidaceae</taxon>
        <taxon>Nocardioides</taxon>
    </lineage>
</organism>
<dbReference type="SUPFAM" id="SSF55031">
    <property type="entry name" value="Bacterial exopeptidase dimerisation domain"/>
    <property type="match status" value="1"/>
</dbReference>
<feature type="domain" description="Peptidase M20 dimerisation" evidence="6">
    <location>
        <begin position="198"/>
        <end position="347"/>
    </location>
</feature>
<comment type="similarity">
    <text evidence="1">Belongs to the peptidase M20A family.</text>
</comment>
<proteinExistence type="inferred from homology"/>
<name>A0ABX8EPT1_9ACTN</name>
<dbReference type="PANTHER" id="PTHR45962">
    <property type="entry name" value="N-FATTY-ACYL-AMINO ACID SYNTHASE/HYDROLASE PM20D1"/>
    <property type="match status" value="1"/>
</dbReference>
<evidence type="ECO:0000256" key="4">
    <source>
        <dbReference type="ARBA" id="ARBA00022801"/>
    </source>
</evidence>
<accession>A0ABX8EPT1</accession>
<dbReference type="InterPro" id="IPR047177">
    <property type="entry name" value="Pept_M20A"/>
</dbReference>
<dbReference type="Gene3D" id="1.10.150.900">
    <property type="match status" value="1"/>
</dbReference>
<dbReference type="InterPro" id="IPR036264">
    <property type="entry name" value="Bact_exopeptidase_dim_dom"/>
</dbReference>
<dbReference type="Gene3D" id="3.30.70.360">
    <property type="match status" value="1"/>
</dbReference>
<dbReference type="Pfam" id="PF01546">
    <property type="entry name" value="Peptidase_M20"/>
    <property type="match status" value="1"/>
</dbReference>
<keyword evidence="2" id="KW-0645">Protease</keyword>
<dbReference type="RefSeq" id="WP_214057135.1">
    <property type="nucleotide sequence ID" value="NZ_CP075371.1"/>
</dbReference>
<evidence type="ECO:0000313" key="7">
    <source>
        <dbReference type="EMBL" id="QVT81826.1"/>
    </source>
</evidence>
<evidence type="ECO:0000256" key="1">
    <source>
        <dbReference type="ARBA" id="ARBA00006247"/>
    </source>
</evidence>
<sequence>MTSDPVEVLRRLVRHATVSHRDPDQDDVAAFEGQHATLAEAFPLVHEHLERTRVGRHGLLLRWPGSDPAADPVVLMAHQDVVPVADPAAWSHPPFGGDLGPGADGEEAVWGRGTLDDKGPLVAVWAAVEALLEQGHVPARDVWLSSGADEEVAGTDAHEAVAELRRRGVTPWFVVDEGGAVAGGAFPGVAAPLAVIGVGEKGTTRLELVARGAGGHASTPARGGPTARIARAVVRLDRASMPPRLPSPTVELFRRLRPHASAPLRAALRPLLADARLRPVLTRLLLAAGPETAAMARTTVAVTTLSGSPAHNVVAATATAGLDVRVMAGDTVDDAVAHVRRTIRDDDVEVRVVEAGGPSPLSPYDDPAFALLERTTAAIFPEAVPTPYLMMAATDARHFHAICERVYRFTPLRMSKAQRESIHAHDEHLGTAALRAGVAWWTRLLEDLP</sequence>
<evidence type="ECO:0000256" key="3">
    <source>
        <dbReference type="ARBA" id="ARBA00022723"/>
    </source>
</evidence>
<reference evidence="7 8" key="1">
    <citation type="submission" date="2021-05" db="EMBL/GenBank/DDBJ databases">
        <title>Complete genome of Nocardioides aquaticus KCTC 9944T isolated from meromictic and hypersaline Ekho Lake, Antarctica.</title>
        <authorList>
            <person name="Hwang K."/>
            <person name="Kim K.M."/>
            <person name="Choe H."/>
        </authorList>
    </citation>
    <scope>NUCLEOTIDE SEQUENCE [LARGE SCALE GENOMIC DNA]</scope>
    <source>
        <strain evidence="7 8">KCTC 9944</strain>
    </source>
</reference>
<gene>
    <name evidence="7" type="primary">dapE_4</name>
    <name evidence="7" type="ORF">ENKNEFLB_04244</name>
</gene>
<dbReference type="Pfam" id="PF07687">
    <property type="entry name" value="M20_dimer"/>
    <property type="match status" value="1"/>
</dbReference>
<dbReference type="GO" id="GO:0009014">
    <property type="term" value="F:succinyl-diaminopimelate desuccinylase activity"/>
    <property type="evidence" value="ECO:0007669"/>
    <property type="project" value="UniProtKB-EC"/>
</dbReference>
<evidence type="ECO:0000313" key="8">
    <source>
        <dbReference type="Proteomes" id="UP000679307"/>
    </source>
</evidence>
<dbReference type="PANTHER" id="PTHR45962:SF1">
    <property type="entry name" value="N-FATTY-ACYL-AMINO ACID SYNTHASE_HYDROLASE PM20D1"/>
    <property type="match status" value="1"/>
</dbReference>
<keyword evidence="5" id="KW-0862">Zinc</keyword>
<evidence type="ECO:0000256" key="5">
    <source>
        <dbReference type="ARBA" id="ARBA00022833"/>
    </source>
</evidence>
<dbReference type="InterPro" id="IPR011650">
    <property type="entry name" value="Peptidase_M20_dimer"/>
</dbReference>
<dbReference type="Proteomes" id="UP000679307">
    <property type="component" value="Chromosome"/>
</dbReference>
<keyword evidence="4 7" id="KW-0378">Hydrolase</keyword>